<feature type="domain" description="Reverse transcriptase" evidence="11">
    <location>
        <begin position="152"/>
        <end position="386"/>
    </location>
</feature>
<gene>
    <name evidence="12" type="ORF">DB32_007530</name>
</gene>
<dbReference type="OrthoDB" id="7055795at2"/>
<dbReference type="PROSITE" id="PS50878">
    <property type="entry name" value="RT_POL"/>
    <property type="match status" value="1"/>
</dbReference>
<proteinExistence type="inferred from homology"/>
<evidence type="ECO:0000256" key="10">
    <source>
        <dbReference type="SAM" id="MobiDB-lite"/>
    </source>
</evidence>
<dbReference type="AlphaFoldDB" id="A0A0F6W8S6"/>
<evidence type="ECO:0000259" key="11">
    <source>
        <dbReference type="PROSITE" id="PS50878"/>
    </source>
</evidence>
<protein>
    <recommendedName>
        <fullName evidence="1">RNA-directed DNA polymerase</fullName>
        <ecNumber evidence="1">2.7.7.49</ecNumber>
    </recommendedName>
</protein>
<dbReference type="STRING" id="927083.DB32_007530"/>
<evidence type="ECO:0000256" key="9">
    <source>
        <dbReference type="ARBA" id="ARBA00048173"/>
    </source>
</evidence>
<keyword evidence="6 12" id="KW-0695">RNA-directed DNA polymerase</keyword>
<organism evidence="12 13">
    <name type="scientific">Sandaracinus amylolyticus</name>
    <dbReference type="NCBI Taxonomy" id="927083"/>
    <lineage>
        <taxon>Bacteria</taxon>
        <taxon>Pseudomonadati</taxon>
        <taxon>Myxococcota</taxon>
        <taxon>Polyangia</taxon>
        <taxon>Polyangiales</taxon>
        <taxon>Sandaracinaceae</taxon>
        <taxon>Sandaracinus</taxon>
    </lineage>
</organism>
<dbReference type="GO" id="GO:0046872">
    <property type="term" value="F:metal ion binding"/>
    <property type="evidence" value="ECO:0007669"/>
    <property type="project" value="UniProtKB-KW"/>
</dbReference>
<keyword evidence="7" id="KW-0051">Antiviral defense</keyword>
<reference evidence="12 13" key="1">
    <citation type="submission" date="2015-03" db="EMBL/GenBank/DDBJ databases">
        <title>Genome assembly of Sandaracinus amylolyticus DSM 53668.</title>
        <authorList>
            <person name="Sharma G."/>
            <person name="Subramanian S."/>
        </authorList>
    </citation>
    <scope>NUCLEOTIDE SEQUENCE [LARGE SCALE GENOMIC DNA]</scope>
    <source>
        <strain evidence="12 13">DSM 53668</strain>
    </source>
</reference>
<evidence type="ECO:0000313" key="12">
    <source>
        <dbReference type="EMBL" id="AKF10381.1"/>
    </source>
</evidence>
<dbReference type="InterPro" id="IPR051083">
    <property type="entry name" value="GrpII_Intron_Splice-Mob/Def"/>
</dbReference>
<evidence type="ECO:0000256" key="4">
    <source>
        <dbReference type="ARBA" id="ARBA00022723"/>
    </source>
</evidence>
<dbReference type="InterPro" id="IPR000477">
    <property type="entry name" value="RT_dom"/>
</dbReference>
<dbReference type="InterPro" id="IPR043502">
    <property type="entry name" value="DNA/RNA_pol_sf"/>
</dbReference>
<evidence type="ECO:0000256" key="5">
    <source>
        <dbReference type="ARBA" id="ARBA00022842"/>
    </source>
</evidence>
<evidence type="ECO:0000256" key="7">
    <source>
        <dbReference type="ARBA" id="ARBA00023118"/>
    </source>
</evidence>
<evidence type="ECO:0000256" key="3">
    <source>
        <dbReference type="ARBA" id="ARBA00022695"/>
    </source>
</evidence>
<dbReference type="EC" id="2.7.7.49" evidence="1"/>
<dbReference type="PANTHER" id="PTHR34047">
    <property type="entry name" value="NUCLEAR INTRON MATURASE 1, MITOCHONDRIAL-RELATED"/>
    <property type="match status" value="1"/>
</dbReference>
<dbReference type="PRINTS" id="PR00866">
    <property type="entry name" value="RNADNAPOLMS"/>
</dbReference>
<evidence type="ECO:0000256" key="8">
    <source>
        <dbReference type="ARBA" id="ARBA00034120"/>
    </source>
</evidence>
<evidence type="ECO:0000256" key="6">
    <source>
        <dbReference type="ARBA" id="ARBA00022918"/>
    </source>
</evidence>
<feature type="region of interest" description="Disordered" evidence="10">
    <location>
        <begin position="1"/>
        <end position="24"/>
    </location>
</feature>
<evidence type="ECO:0000313" key="13">
    <source>
        <dbReference type="Proteomes" id="UP000034883"/>
    </source>
</evidence>
<comment type="similarity">
    <text evidence="8">Belongs to the bacterial reverse transcriptase family.</text>
</comment>
<evidence type="ECO:0000256" key="2">
    <source>
        <dbReference type="ARBA" id="ARBA00022679"/>
    </source>
</evidence>
<sequence>MTEWTFDADDLDEDEEDADPPPGPAELRLARALALAFLGTDGRRRAMIEAALATLHVPDEARARAWIGALVALVRRTFDPLRRASLDELTTTIAHGRALARRDRGVHVVRWVATPGEMRAPRWDVPRIDTVGDLARWLDVEIGELDWLADRRAMLVRARVGPLHHYVRTWVPKPSGGARLIEAPKARLAAIQRRVLREVLERVPMHDVAHGFRRGRSVATFVAPHVGRAVVVRVDLEDFFASVTRGRVIGIFRSAGYPEEIARTLAALCTTRTPASEMRGIEHAVRARLRVPHLPQGAPTSPALASLAAFRLDARIEGLARAVGARCTRYADDVALSFERDRSHGAIDRVIARIAEIAREEGFGVASHKTRVMRRGARQSLAGVVVNERPAVAREEYERLRAILHRAATRGPSPDELGAHRDLRAHLAGRIAWIAQWSERRGAKLAAMLARIDWSA</sequence>
<dbReference type="SUPFAM" id="SSF56672">
    <property type="entry name" value="DNA/RNA polymerases"/>
    <property type="match status" value="1"/>
</dbReference>
<keyword evidence="5" id="KW-0460">Magnesium</keyword>
<name>A0A0F6W8S6_9BACT</name>
<keyword evidence="2" id="KW-0808">Transferase</keyword>
<keyword evidence="4" id="KW-0479">Metal-binding</keyword>
<dbReference type="Pfam" id="PF00078">
    <property type="entry name" value="RVT_1"/>
    <property type="match status" value="1"/>
</dbReference>
<dbReference type="PANTHER" id="PTHR34047:SF7">
    <property type="entry name" value="RNA-DIRECTED DNA POLYMERASE"/>
    <property type="match status" value="1"/>
</dbReference>
<feature type="compositionally biased region" description="Acidic residues" evidence="10">
    <location>
        <begin position="1"/>
        <end position="19"/>
    </location>
</feature>
<keyword evidence="13" id="KW-1185">Reference proteome</keyword>
<dbReference type="InterPro" id="IPR000123">
    <property type="entry name" value="Reverse_transcriptase_msDNA"/>
</dbReference>
<dbReference type="GO" id="GO:0003964">
    <property type="term" value="F:RNA-directed DNA polymerase activity"/>
    <property type="evidence" value="ECO:0007669"/>
    <property type="project" value="UniProtKB-KW"/>
</dbReference>
<dbReference type="Proteomes" id="UP000034883">
    <property type="component" value="Chromosome"/>
</dbReference>
<keyword evidence="3" id="KW-0548">Nucleotidyltransferase</keyword>
<dbReference type="EMBL" id="CP011125">
    <property type="protein sequence ID" value="AKF10381.1"/>
    <property type="molecule type" value="Genomic_DNA"/>
</dbReference>
<dbReference type="CDD" id="cd03487">
    <property type="entry name" value="RT_Bac_retron_II"/>
    <property type="match status" value="1"/>
</dbReference>
<dbReference type="GO" id="GO:0003723">
    <property type="term" value="F:RNA binding"/>
    <property type="evidence" value="ECO:0007669"/>
    <property type="project" value="InterPro"/>
</dbReference>
<comment type="catalytic activity">
    <reaction evidence="9">
        <text>DNA(n) + a 2'-deoxyribonucleoside 5'-triphosphate = DNA(n+1) + diphosphate</text>
        <dbReference type="Rhea" id="RHEA:22508"/>
        <dbReference type="Rhea" id="RHEA-COMP:17339"/>
        <dbReference type="Rhea" id="RHEA-COMP:17340"/>
        <dbReference type="ChEBI" id="CHEBI:33019"/>
        <dbReference type="ChEBI" id="CHEBI:61560"/>
        <dbReference type="ChEBI" id="CHEBI:173112"/>
        <dbReference type="EC" id="2.7.7.49"/>
    </reaction>
</comment>
<dbReference type="KEGG" id="samy:DB32_007530"/>
<dbReference type="RefSeq" id="WP_053237351.1">
    <property type="nucleotide sequence ID" value="NZ_CP011125.1"/>
</dbReference>
<dbReference type="GO" id="GO:0051607">
    <property type="term" value="P:defense response to virus"/>
    <property type="evidence" value="ECO:0007669"/>
    <property type="project" value="UniProtKB-KW"/>
</dbReference>
<accession>A0A0F6W8S6</accession>
<evidence type="ECO:0000256" key="1">
    <source>
        <dbReference type="ARBA" id="ARBA00012493"/>
    </source>
</evidence>